<evidence type="ECO:0000313" key="1">
    <source>
        <dbReference type="EMBL" id="EIW85319.1"/>
    </source>
</evidence>
<dbReference type="EMBL" id="JH711574">
    <property type="protein sequence ID" value="EIW85319.1"/>
    <property type="molecule type" value="Genomic_DNA"/>
</dbReference>
<dbReference type="Pfam" id="PF18759">
    <property type="entry name" value="Plavaka"/>
    <property type="match status" value="1"/>
</dbReference>
<dbReference type="OMA" id="WTILEPL"/>
<reference evidence="2" key="1">
    <citation type="journal article" date="2012" name="Science">
        <title>The Paleozoic origin of enzymatic lignin decomposition reconstructed from 31 fungal genomes.</title>
        <authorList>
            <person name="Floudas D."/>
            <person name="Binder M."/>
            <person name="Riley R."/>
            <person name="Barry K."/>
            <person name="Blanchette R.A."/>
            <person name="Henrissat B."/>
            <person name="Martinez A.T."/>
            <person name="Otillar R."/>
            <person name="Spatafora J.W."/>
            <person name="Yadav J.S."/>
            <person name="Aerts A."/>
            <person name="Benoit I."/>
            <person name="Boyd A."/>
            <person name="Carlson A."/>
            <person name="Copeland A."/>
            <person name="Coutinho P.M."/>
            <person name="de Vries R.P."/>
            <person name="Ferreira P."/>
            <person name="Findley K."/>
            <person name="Foster B."/>
            <person name="Gaskell J."/>
            <person name="Glotzer D."/>
            <person name="Gorecki P."/>
            <person name="Heitman J."/>
            <person name="Hesse C."/>
            <person name="Hori C."/>
            <person name="Igarashi K."/>
            <person name="Jurgens J.A."/>
            <person name="Kallen N."/>
            <person name="Kersten P."/>
            <person name="Kohler A."/>
            <person name="Kuees U."/>
            <person name="Kumar T.K.A."/>
            <person name="Kuo A."/>
            <person name="LaButti K."/>
            <person name="Larrondo L.F."/>
            <person name="Lindquist E."/>
            <person name="Ling A."/>
            <person name="Lombard V."/>
            <person name="Lucas S."/>
            <person name="Lundell T."/>
            <person name="Martin R."/>
            <person name="McLaughlin D.J."/>
            <person name="Morgenstern I."/>
            <person name="Morin E."/>
            <person name="Murat C."/>
            <person name="Nagy L.G."/>
            <person name="Nolan M."/>
            <person name="Ohm R.A."/>
            <person name="Patyshakuliyeva A."/>
            <person name="Rokas A."/>
            <person name="Ruiz-Duenas F.J."/>
            <person name="Sabat G."/>
            <person name="Salamov A."/>
            <person name="Samejima M."/>
            <person name="Schmutz J."/>
            <person name="Slot J.C."/>
            <person name="St John F."/>
            <person name="Stenlid J."/>
            <person name="Sun H."/>
            <person name="Sun S."/>
            <person name="Syed K."/>
            <person name="Tsang A."/>
            <person name="Wiebenga A."/>
            <person name="Young D."/>
            <person name="Pisabarro A."/>
            <person name="Eastwood D.C."/>
            <person name="Martin F."/>
            <person name="Cullen D."/>
            <person name="Grigoriev I.V."/>
            <person name="Hibbett D.S."/>
        </authorList>
    </citation>
    <scope>NUCLEOTIDE SEQUENCE [LARGE SCALE GENOMIC DNA]</scope>
    <source>
        <strain evidence="2">RWD-64-598 SS2</strain>
    </source>
</reference>
<sequence>QGRLPTGAVVAPVILTSDKMALSTFSGNKMAWPVYLTLGTISKAVRRQPSKCATVLIGYIPMTKLECFSEDVWSQEGYRMFYHCMDVILESLRDAGTHGITITCADRVIHQIYPILAAYVANHPEQCLIACCKENCCPKCIVDCD</sequence>
<protein>
    <submittedName>
        <fullName evidence="1">Uncharacterized protein</fullName>
    </submittedName>
</protein>
<dbReference type="RefSeq" id="XP_007763958.1">
    <property type="nucleotide sequence ID" value="XM_007765768.1"/>
</dbReference>
<accession>A0A5M3N1Q5</accession>
<dbReference type="GeneID" id="19206609"/>
<evidence type="ECO:0000313" key="2">
    <source>
        <dbReference type="Proteomes" id="UP000053558"/>
    </source>
</evidence>
<feature type="non-terminal residue" evidence="1">
    <location>
        <position position="145"/>
    </location>
</feature>
<dbReference type="AlphaFoldDB" id="A0A5M3N1Q5"/>
<proteinExistence type="predicted"/>
<name>A0A5M3N1Q5_CONPW</name>
<keyword evidence="2" id="KW-1185">Reference proteome</keyword>
<organism evidence="1 2">
    <name type="scientific">Coniophora puteana (strain RWD-64-598)</name>
    <name type="common">Brown rot fungus</name>
    <dbReference type="NCBI Taxonomy" id="741705"/>
    <lineage>
        <taxon>Eukaryota</taxon>
        <taxon>Fungi</taxon>
        <taxon>Dikarya</taxon>
        <taxon>Basidiomycota</taxon>
        <taxon>Agaricomycotina</taxon>
        <taxon>Agaricomycetes</taxon>
        <taxon>Agaricomycetidae</taxon>
        <taxon>Boletales</taxon>
        <taxon>Coniophorineae</taxon>
        <taxon>Coniophoraceae</taxon>
        <taxon>Coniophora</taxon>
    </lineage>
</organism>
<dbReference type="InterPro" id="IPR041078">
    <property type="entry name" value="Plavaka"/>
</dbReference>
<comment type="caution">
    <text evidence="1">The sequence shown here is derived from an EMBL/GenBank/DDBJ whole genome shotgun (WGS) entry which is preliminary data.</text>
</comment>
<dbReference type="KEGG" id="cput:CONPUDRAFT_26478"/>
<dbReference type="OrthoDB" id="2418900at2759"/>
<dbReference type="Proteomes" id="UP000053558">
    <property type="component" value="Unassembled WGS sequence"/>
</dbReference>
<feature type="non-terminal residue" evidence="1">
    <location>
        <position position="1"/>
    </location>
</feature>
<gene>
    <name evidence="1" type="ORF">CONPUDRAFT_26478</name>
</gene>